<dbReference type="PANTHER" id="PTHR43004:SF19">
    <property type="entry name" value="BINDING MONOOXYGENASE, PUTATIVE (JCVI)-RELATED"/>
    <property type="match status" value="1"/>
</dbReference>
<comment type="caution">
    <text evidence="5">The sequence shown here is derived from an EMBL/GenBank/DDBJ whole genome shotgun (WGS) entry which is preliminary data.</text>
</comment>
<dbReference type="Proteomes" id="UP000268652">
    <property type="component" value="Unassembled WGS sequence"/>
</dbReference>
<dbReference type="Gene3D" id="3.40.30.120">
    <property type="match status" value="1"/>
</dbReference>
<dbReference type="InterPro" id="IPR036188">
    <property type="entry name" value="FAD/NAD-bd_sf"/>
</dbReference>
<dbReference type="AlphaFoldDB" id="A0A3A9WF19"/>
<dbReference type="Pfam" id="PF01494">
    <property type="entry name" value="FAD_binding_3"/>
    <property type="match status" value="1"/>
</dbReference>
<dbReference type="InterPro" id="IPR002938">
    <property type="entry name" value="FAD-bd"/>
</dbReference>
<dbReference type="PRINTS" id="PR00420">
    <property type="entry name" value="RNGMNOXGNASE"/>
</dbReference>
<dbReference type="PANTHER" id="PTHR43004">
    <property type="entry name" value="TRK SYSTEM POTASSIUM UPTAKE PROTEIN"/>
    <property type="match status" value="1"/>
</dbReference>
<keyword evidence="3" id="KW-0274">FAD</keyword>
<evidence type="ECO:0000256" key="2">
    <source>
        <dbReference type="ARBA" id="ARBA00022630"/>
    </source>
</evidence>
<dbReference type="Pfam" id="PF21274">
    <property type="entry name" value="Rng_hyd_C"/>
    <property type="match status" value="1"/>
</dbReference>
<evidence type="ECO:0000259" key="4">
    <source>
        <dbReference type="Pfam" id="PF01494"/>
    </source>
</evidence>
<dbReference type="GO" id="GO:0016709">
    <property type="term" value="F:oxidoreductase activity, acting on paired donors, with incorporation or reduction of molecular oxygen, NAD(P)H as one donor, and incorporation of one atom of oxygen"/>
    <property type="evidence" value="ECO:0007669"/>
    <property type="project" value="UniProtKB-ARBA"/>
</dbReference>
<comment type="cofactor">
    <cofactor evidence="1">
        <name>FAD</name>
        <dbReference type="ChEBI" id="CHEBI:57692"/>
    </cofactor>
</comment>
<evidence type="ECO:0000313" key="5">
    <source>
        <dbReference type="EMBL" id="RKN11638.1"/>
    </source>
</evidence>
<keyword evidence="7" id="KW-1185">Reference proteome</keyword>
<dbReference type="EMBL" id="RBDY01000002">
    <property type="protein sequence ID" value="RKN26817.1"/>
    <property type="molecule type" value="Genomic_DNA"/>
</dbReference>
<evidence type="ECO:0000313" key="7">
    <source>
        <dbReference type="Proteomes" id="UP000268652"/>
    </source>
</evidence>
<keyword evidence="2" id="KW-0285">Flavoprotein</keyword>
<protein>
    <submittedName>
        <fullName evidence="5">Monooxygenase</fullName>
    </submittedName>
</protein>
<dbReference type="Gene3D" id="3.30.70.2450">
    <property type="match status" value="1"/>
</dbReference>
<keyword evidence="5" id="KW-0503">Monooxygenase</keyword>
<name>A0A3A9WF19_9ACTN</name>
<evidence type="ECO:0000313" key="6">
    <source>
        <dbReference type="EMBL" id="RKN26817.1"/>
    </source>
</evidence>
<gene>
    <name evidence="6" type="ORF">D7318_03335</name>
    <name evidence="5" type="ORF">D7319_06325</name>
</gene>
<dbReference type="InterPro" id="IPR050641">
    <property type="entry name" value="RIFMO-like"/>
</dbReference>
<evidence type="ECO:0000256" key="3">
    <source>
        <dbReference type="ARBA" id="ARBA00022827"/>
    </source>
</evidence>
<dbReference type="SUPFAM" id="SSF51905">
    <property type="entry name" value="FAD/NAD(P)-binding domain"/>
    <property type="match status" value="1"/>
</dbReference>
<dbReference type="EMBL" id="RBDX01000003">
    <property type="protein sequence ID" value="RKN11638.1"/>
    <property type="molecule type" value="Genomic_DNA"/>
</dbReference>
<organism evidence="5 8">
    <name type="scientific">Streptomyces radicis</name>
    <dbReference type="NCBI Taxonomy" id="1750517"/>
    <lineage>
        <taxon>Bacteria</taxon>
        <taxon>Bacillati</taxon>
        <taxon>Actinomycetota</taxon>
        <taxon>Actinomycetes</taxon>
        <taxon>Kitasatosporales</taxon>
        <taxon>Streptomycetaceae</taxon>
        <taxon>Streptomyces</taxon>
    </lineage>
</organism>
<feature type="domain" description="FAD-binding" evidence="4">
    <location>
        <begin position="2"/>
        <end position="333"/>
    </location>
</feature>
<dbReference type="OrthoDB" id="8670884at2"/>
<keyword evidence="5" id="KW-0560">Oxidoreductase</keyword>
<sequence>MDTGVVVVGAGPTGLMLAGELRLAGADVILLERLPEPTGQSRGLGFTARTMEVFDQRGLLPRFGAFHASTAGHFGGLPLDFGVLDGIHFQANGIPQWRTERVLAEWATELGADIRRGTGLTALTDHGDHVEVATEGPGGAGTLRAAFVVGCDGGQSTVRELAGIAFPGSAATMEMFLADIEGAGLPPRPIGQRVPGGMAMNAPIGDGIDRVIVCERGTAPKRRAEAPPFAEVAAAWRRLTGEDITGATPLWTSSFTDSARQAERYRRGRVFLAGDAAHVHLPAGGQGLNVGVQDAVNLGWKLGAALRRDSPVDLLDTYHDERHPVGARVLMNTQAQGLVYLGGTEVDPLRTVLAELMAFDEVNRHLVAMVSGMEIRYGDVAEDDHPLVGRRVPPVELVVEGRATDPVALLRDAKGVLLGLAGGDKLARVAEGWADRVTFVRATRRSDAGPDPLAGADAVLVRPDGHAAWVAPCAADAAQALERWFGPPTR</sequence>
<dbReference type="GO" id="GO:0071949">
    <property type="term" value="F:FAD binding"/>
    <property type="evidence" value="ECO:0007669"/>
    <property type="project" value="InterPro"/>
</dbReference>
<evidence type="ECO:0000313" key="8">
    <source>
        <dbReference type="Proteomes" id="UP000275024"/>
    </source>
</evidence>
<dbReference type="Gene3D" id="3.50.50.60">
    <property type="entry name" value="FAD/NAD(P)-binding domain"/>
    <property type="match status" value="1"/>
</dbReference>
<accession>A0A3A9WF19</accession>
<evidence type="ECO:0000256" key="1">
    <source>
        <dbReference type="ARBA" id="ARBA00001974"/>
    </source>
</evidence>
<dbReference type="Proteomes" id="UP000275024">
    <property type="component" value="Unassembled WGS sequence"/>
</dbReference>
<reference evidence="7 8" key="1">
    <citation type="submission" date="2018-09" db="EMBL/GenBank/DDBJ databases">
        <title>Streptomyces sp. nov. DS1-2, an endophytic actinomycete isolated from roots of Dendrobium scabrilingue.</title>
        <authorList>
            <person name="Kuncharoen N."/>
            <person name="Kudo T."/>
            <person name="Ohkuma M."/>
            <person name="Yuki M."/>
            <person name="Tanasupawat S."/>
        </authorList>
    </citation>
    <scope>NUCLEOTIDE SEQUENCE [LARGE SCALE GENOMIC DNA]</scope>
    <source>
        <strain evidence="5 8">AZ1-7</strain>
        <strain evidence="6 7">DS1-2</strain>
    </source>
</reference>
<proteinExistence type="predicted"/>